<evidence type="ECO:0000313" key="3">
    <source>
        <dbReference type="Proteomes" id="UP000242175"/>
    </source>
</evidence>
<proteinExistence type="predicted"/>
<keyword evidence="1" id="KW-0472">Membrane</keyword>
<sequence>MKFNHDTIIMILIIILGFFVSITLKEIADEFSTSREISADLITDKKIIEGMGKTYELKQFIK</sequence>
<evidence type="ECO:0000256" key="1">
    <source>
        <dbReference type="SAM" id="Phobius"/>
    </source>
</evidence>
<keyword evidence="1" id="KW-1133">Transmembrane helix</keyword>
<reference evidence="2 3" key="1">
    <citation type="journal article" date="2016" name="Int. J. Syst. Evol. Microbiol.">
        <title>Paraphotobacterium marinum gen. nov., sp. nov., a member of the family Vibrionaceae, isolated from surface seawater.</title>
        <authorList>
            <person name="Huang Z."/>
            <person name="Dong C."/>
            <person name="Shao Z."/>
        </authorList>
    </citation>
    <scope>NUCLEOTIDE SEQUENCE [LARGE SCALE GENOMIC DNA]</scope>
    <source>
        <strain evidence="2 3">NSCS20N07D</strain>
    </source>
</reference>
<dbReference type="AlphaFoldDB" id="A0A220VH28"/>
<dbReference type="KEGG" id="pmai:CF386_09230"/>
<organism evidence="2 3">
    <name type="scientific">Paraphotobacterium marinum</name>
    <dbReference type="NCBI Taxonomy" id="1755811"/>
    <lineage>
        <taxon>Bacteria</taxon>
        <taxon>Pseudomonadati</taxon>
        <taxon>Pseudomonadota</taxon>
        <taxon>Gammaproteobacteria</taxon>
        <taxon>Vibrionales</taxon>
        <taxon>Vibrionaceae</taxon>
        <taxon>Paraphotobacterium</taxon>
    </lineage>
</organism>
<feature type="transmembrane region" description="Helical" evidence="1">
    <location>
        <begin position="7"/>
        <end position="24"/>
    </location>
</feature>
<dbReference type="EMBL" id="CP022356">
    <property type="protein sequence ID" value="ASK79243.1"/>
    <property type="molecule type" value="Genomic_DNA"/>
</dbReference>
<accession>A0A220VH28</accession>
<name>A0A220VH28_9GAMM</name>
<gene>
    <name evidence="2" type="ORF">CF386_09230</name>
</gene>
<protein>
    <submittedName>
        <fullName evidence="2">Uncharacterized protein</fullName>
    </submittedName>
</protein>
<dbReference type="Proteomes" id="UP000242175">
    <property type="component" value="Chromosome small"/>
</dbReference>
<evidence type="ECO:0000313" key="2">
    <source>
        <dbReference type="EMBL" id="ASK79243.1"/>
    </source>
</evidence>
<keyword evidence="3" id="KW-1185">Reference proteome</keyword>
<keyword evidence="1" id="KW-0812">Transmembrane</keyword>
<dbReference type="RefSeq" id="WP_089074151.1">
    <property type="nucleotide sequence ID" value="NZ_CBCSAM010000002.1"/>
</dbReference>